<evidence type="ECO:0000259" key="4">
    <source>
        <dbReference type="Pfam" id="PF05690"/>
    </source>
</evidence>
<organism evidence="5 6">
    <name type="scientific">Nocardioides aquaticus</name>
    <dbReference type="NCBI Taxonomy" id="160826"/>
    <lineage>
        <taxon>Bacteria</taxon>
        <taxon>Bacillati</taxon>
        <taxon>Actinomycetota</taxon>
        <taxon>Actinomycetes</taxon>
        <taxon>Propionibacteriales</taxon>
        <taxon>Nocardioidaceae</taxon>
        <taxon>Nocardioides</taxon>
    </lineage>
</organism>
<dbReference type="InterPro" id="IPR033983">
    <property type="entry name" value="Thiazole_synthase_ThiG"/>
</dbReference>
<gene>
    <name evidence="5" type="primary">thiG</name>
    <name evidence="5" type="ORF">ENKNEFLB_01632</name>
</gene>
<accession>A0ABX8EFH0</accession>
<evidence type="ECO:0000256" key="3">
    <source>
        <dbReference type="ARBA" id="ARBA00023270"/>
    </source>
</evidence>
<protein>
    <submittedName>
        <fullName evidence="5">Thiazole synthase</fullName>
        <ecNumber evidence="5">2.8.1.10</ecNumber>
    </submittedName>
</protein>
<evidence type="ECO:0000313" key="6">
    <source>
        <dbReference type="Proteomes" id="UP000679307"/>
    </source>
</evidence>
<sequence>MVGAAEPGLVTVSMRRTSDLAAGGLLATLRELGVRILPNTAGCLSAREAVLTAELAREALQTDWVKLEVIGDERSLLPDVVDLVDAAATLVGRGFTVLPYTTADPVVARRLVDVGCAAVMPLGSPIGSGRGIADPHAIAAVRAAVSIPVVLDAGIGTASEAALALELGCDAVLVATAVTRAEDPVAMATAMRHAVLAGSLAAGAAGFRAARSRVPRARCADG</sequence>
<proteinExistence type="predicted"/>
<dbReference type="Pfam" id="PF05690">
    <property type="entry name" value="ThiG"/>
    <property type="match status" value="1"/>
</dbReference>
<keyword evidence="6" id="KW-1185">Reference proteome</keyword>
<name>A0ABX8EFH0_9ACTN</name>
<dbReference type="PANTHER" id="PTHR34266:SF2">
    <property type="entry name" value="THIAZOLE SYNTHASE"/>
    <property type="match status" value="1"/>
</dbReference>
<keyword evidence="2 5" id="KW-0808">Transferase</keyword>
<dbReference type="EMBL" id="CP075371">
    <property type="protein sequence ID" value="QVT79251.1"/>
    <property type="molecule type" value="Genomic_DNA"/>
</dbReference>
<dbReference type="EC" id="2.8.1.10" evidence="5"/>
<dbReference type="InterPro" id="IPR008867">
    <property type="entry name" value="ThiG"/>
</dbReference>
<evidence type="ECO:0000256" key="2">
    <source>
        <dbReference type="ARBA" id="ARBA00022679"/>
    </source>
</evidence>
<dbReference type="GO" id="GO:1990107">
    <property type="term" value="F:thiazole synthase activity"/>
    <property type="evidence" value="ECO:0007669"/>
    <property type="project" value="UniProtKB-EC"/>
</dbReference>
<reference evidence="5 6" key="1">
    <citation type="submission" date="2021-05" db="EMBL/GenBank/DDBJ databases">
        <title>Complete genome of Nocardioides aquaticus KCTC 9944T isolated from meromictic and hypersaline Ekho Lake, Antarctica.</title>
        <authorList>
            <person name="Hwang K."/>
            <person name="Kim K.M."/>
            <person name="Choe H."/>
        </authorList>
    </citation>
    <scope>NUCLEOTIDE SEQUENCE [LARGE SCALE GENOMIC DNA]</scope>
    <source>
        <strain evidence="5 6">KCTC 9944</strain>
    </source>
</reference>
<feature type="domain" description="Thiazole synthase ThiG" evidence="4">
    <location>
        <begin position="2"/>
        <end position="207"/>
    </location>
</feature>
<dbReference type="Proteomes" id="UP000679307">
    <property type="component" value="Chromosome"/>
</dbReference>
<keyword evidence="3" id="KW-0704">Schiff base</keyword>
<evidence type="ECO:0000313" key="5">
    <source>
        <dbReference type="EMBL" id="QVT79251.1"/>
    </source>
</evidence>
<evidence type="ECO:0000256" key="1">
    <source>
        <dbReference type="ARBA" id="ARBA00004948"/>
    </source>
</evidence>
<comment type="pathway">
    <text evidence="1">Cofactor biosynthesis; thiamine diphosphate biosynthesis.</text>
</comment>
<dbReference type="PANTHER" id="PTHR34266">
    <property type="entry name" value="THIAZOLE SYNTHASE"/>
    <property type="match status" value="1"/>
</dbReference>